<dbReference type="Gene3D" id="1.10.443.10">
    <property type="entry name" value="Intergrase catalytic core"/>
    <property type="match status" value="1"/>
</dbReference>
<evidence type="ECO:0000313" key="3">
    <source>
        <dbReference type="Proteomes" id="UP001497623"/>
    </source>
</evidence>
<dbReference type="InterPro" id="IPR011010">
    <property type="entry name" value="DNA_brk_join_enz"/>
</dbReference>
<keyword evidence="3" id="KW-1185">Reference proteome</keyword>
<comment type="caution">
    <text evidence="2">The sequence shown here is derived from an EMBL/GenBank/DDBJ whole genome shotgun (WGS) entry which is preliminary data.</text>
</comment>
<accession>A0AAV2SU98</accession>
<protein>
    <recommendedName>
        <fullName evidence="4">Integrase</fullName>
    </recommendedName>
</protein>
<dbReference type="GO" id="GO:0006310">
    <property type="term" value="P:DNA recombination"/>
    <property type="evidence" value="ECO:0007669"/>
    <property type="project" value="UniProtKB-KW"/>
</dbReference>
<evidence type="ECO:0000256" key="1">
    <source>
        <dbReference type="ARBA" id="ARBA00023172"/>
    </source>
</evidence>
<gene>
    <name evidence="2" type="ORF">MNOR_LOCUS41028</name>
</gene>
<sequence length="236" mass="26852">PKWSLNMLLRFLSGPLFEPLDSASHLRLTQKTLCLLLLATGRRISEITNLSRISLRIPPDGSLSLLWVQGFVSKHNTPYFRPSCPSIGTMKSTRSMDLLLCPVRAYNIYLDRTTHWLDEVPLAHRHRFLWTLQDPTRSPSIRVLSECFKSLVKDARHLNGIYGQVQIGPHQMRKLSASYADQVGQEETRVMRIMGFSSLSILRKNYVAWVPPLQVPCVLPGGTFLPQTDHQMSDSD</sequence>
<dbReference type="SUPFAM" id="SSF56349">
    <property type="entry name" value="DNA breaking-rejoining enzymes"/>
    <property type="match status" value="1"/>
</dbReference>
<dbReference type="GO" id="GO:0015074">
    <property type="term" value="P:DNA integration"/>
    <property type="evidence" value="ECO:0007669"/>
    <property type="project" value="InterPro"/>
</dbReference>
<dbReference type="EMBL" id="CAXKWB010138747">
    <property type="protein sequence ID" value="CAL4245262.1"/>
    <property type="molecule type" value="Genomic_DNA"/>
</dbReference>
<reference evidence="2 3" key="1">
    <citation type="submission" date="2024-05" db="EMBL/GenBank/DDBJ databases">
        <authorList>
            <person name="Wallberg A."/>
        </authorList>
    </citation>
    <scope>NUCLEOTIDE SEQUENCE [LARGE SCALE GENOMIC DNA]</scope>
</reference>
<dbReference type="Proteomes" id="UP001497623">
    <property type="component" value="Unassembled WGS sequence"/>
</dbReference>
<name>A0AAV2SU98_MEGNR</name>
<keyword evidence="1" id="KW-0233">DNA recombination</keyword>
<dbReference type="PANTHER" id="PTHR35617:SF3">
    <property type="entry name" value="CORE-BINDING (CB) DOMAIN-CONTAINING PROTEIN"/>
    <property type="match status" value="1"/>
</dbReference>
<feature type="non-terminal residue" evidence="2">
    <location>
        <position position="1"/>
    </location>
</feature>
<dbReference type="InterPro" id="IPR013762">
    <property type="entry name" value="Integrase-like_cat_sf"/>
</dbReference>
<evidence type="ECO:0008006" key="4">
    <source>
        <dbReference type="Google" id="ProtNLM"/>
    </source>
</evidence>
<dbReference type="PANTHER" id="PTHR35617">
    <property type="entry name" value="PHAGE_INTEGRASE DOMAIN-CONTAINING PROTEIN"/>
    <property type="match status" value="1"/>
</dbReference>
<evidence type="ECO:0000313" key="2">
    <source>
        <dbReference type="EMBL" id="CAL4245262.1"/>
    </source>
</evidence>
<dbReference type="GO" id="GO:0003677">
    <property type="term" value="F:DNA binding"/>
    <property type="evidence" value="ECO:0007669"/>
    <property type="project" value="InterPro"/>
</dbReference>
<proteinExistence type="predicted"/>
<organism evidence="2 3">
    <name type="scientific">Meganyctiphanes norvegica</name>
    <name type="common">Northern krill</name>
    <name type="synonym">Thysanopoda norvegica</name>
    <dbReference type="NCBI Taxonomy" id="48144"/>
    <lineage>
        <taxon>Eukaryota</taxon>
        <taxon>Metazoa</taxon>
        <taxon>Ecdysozoa</taxon>
        <taxon>Arthropoda</taxon>
        <taxon>Crustacea</taxon>
        <taxon>Multicrustacea</taxon>
        <taxon>Malacostraca</taxon>
        <taxon>Eumalacostraca</taxon>
        <taxon>Eucarida</taxon>
        <taxon>Euphausiacea</taxon>
        <taxon>Euphausiidae</taxon>
        <taxon>Meganyctiphanes</taxon>
    </lineage>
</organism>
<dbReference type="AlphaFoldDB" id="A0AAV2SU98"/>